<evidence type="ECO:0000256" key="1">
    <source>
        <dbReference type="SAM" id="MobiDB-lite"/>
    </source>
</evidence>
<feature type="compositionally biased region" description="Basic and acidic residues" evidence="1">
    <location>
        <begin position="36"/>
        <end position="46"/>
    </location>
</feature>
<organism evidence="2 3">
    <name type="scientific">Sphingomonas kyeonggiensis</name>
    <dbReference type="NCBI Taxonomy" id="1268553"/>
    <lineage>
        <taxon>Bacteria</taxon>
        <taxon>Pseudomonadati</taxon>
        <taxon>Pseudomonadota</taxon>
        <taxon>Alphaproteobacteria</taxon>
        <taxon>Sphingomonadales</taxon>
        <taxon>Sphingomonadaceae</taxon>
        <taxon>Sphingomonas</taxon>
    </lineage>
</organism>
<reference evidence="2 3" key="1">
    <citation type="submission" date="2020-08" db="EMBL/GenBank/DDBJ databases">
        <title>Functional genomics of gut bacteria from endangered species of beetles.</title>
        <authorList>
            <person name="Carlos-Shanley C."/>
        </authorList>
    </citation>
    <scope>NUCLEOTIDE SEQUENCE [LARGE SCALE GENOMIC DNA]</scope>
    <source>
        <strain evidence="2 3">S00224</strain>
    </source>
</reference>
<dbReference type="EMBL" id="JACHLN010000002">
    <property type="protein sequence ID" value="MBB4839540.1"/>
    <property type="molecule type" value="Genomic_DNA"/>
</dbReference>
<dbReference type="Proteomes" id="UP000575241">
    <property type="component" value="Unassembled WGS sequence"/>
</dbReference>
<accession>A0A7W7NRS0</accession>
<evidence type="ECO:0000313" key="2">
    <source>
        <dbReference type="EMBL" id="MBB4839540.1"/>
    </source>
</evidence>
<evidence type="ECO:0000313" key="3">
    <source>
        <dbReference type="Proteomes" id="UP000575241"/>
    </source>
</evidence>
<gene>
    <name evidence="2" type="ORF">HNP52_002609</name>
</gene>
<feature type="region of interest" description="Disordered" evidence="1">
    <location>
        <begin position="27"/>
        <end position="53"/>
    </location>
</feature>
<comment type="caution">
    <text evidence="2">The sequence shown here is derived from an EMBL/GenBank/DDBJ whole genome shotgun (WGS) entry which is preliminary data.</text>
</comment>
<dbReference type="AlphaFoldDB" id="A0A7W7NRS0"/>
<protein>
    <submittedName>
        <fullName evidence="2">Uncharacterized protein</fullName>
    </submittedName>
</protein>
<proteinExistence type="predicted"/>
<keyword evidence="3" id="KW-1185">Reference proteome</keyword>
<sequence>MTCILLPSVTPPPFPVIPAKAGIQGNKATSSMTLDPRLRGDDEGNWKAEGITA</sequence>
<name>A0A7W7NRS0_9SPHN</name>